<dbReference type="GO" id="GO:0006396">
    <property type="term" value="P:RNA processing"/>
    <property type="evidence" value="ECO:0007669"/>
    <property type="project" value="InterPro"/>
</dbReference>
<dbReference type="GO" id="GO:0030697">
    <property type="term" value="F:tRNA (uracil(54)-C5)-methyltransferase activity, S-adenosyl methionine-dependent"/>
    <property type="evidence" value="ECO:0007669"/>
    <property type="project" value="UniProtKB-EC"/>
</dbReference>
<comment type="catalytic activity">
    <reaction evidence="5">
        <text>uridine(54) in tRNA + S-adenosyl-L-methionine = 5-methyluridine(54) in tRNA + S-adenosyl-L-homocysteine + H(+)</text>
        <dbReference type="Rhea" id="RHEA:42712"/>
        <dbReference type="Rhea" id="RHEA-COMP:10167"/>
        <dbReference type="Rhea" id="RHEA-COMP:10193"/>
        <dbReference type="ChEBI" id="CHEBI:15378"/>
        <dbReference type="ChEBI" id="CHEBI:57856"/>
        <dbReference type="ChEBI" id="CHEBI:59789"/>
        <dbReference type="ChEBI" id="CHEBI:65315"/>
        <dbReference type="ChEBI" id="CHEBI:74447"/>
        <dbReference type="EC" id="2.1.1.35"/>
    </reaction>
    <physiologicalReaction direction="left-to-right" evidence="5">
        <dbReference type="Rhea" id="RHEA:42713"/>
    </physiologicalReaction>
</comment>
<accession>A0A6V7U8L6</accession>
<gene>
    <name evidence="8" type="ORF">MENT_LOCUS9394</name>
</gene>
<evidence type="ECO:0000259" key="7">
    <source>
        <dbReference type="Pfam" id="PF13847"/>
    </source>
</evidence>
<evidence type="ECO:0000313" key="8">
    <source>
        <dbReference type="EMBL" id="CAD2148647.1"/>
    </source>
</evidence>
<dbReference type="EC" id="2.1.1.35" evidence="4"/>
<evidence type="ECO:0000313" key="9">
    <source>
        <dbReference type="Proteomes" id="UP000580250"/>
    </source>
</evidence>
<dbReference type="InterPro" id="IPR030391">
    <property type="entry name" value="MeTrfase_TrmA_CS"/>
</dbReference>
<dbReference type="InterPro" id="IPR045850">
    <property type="entry name" value="TRM2_met"/>
</dbReference>
<comment type="caution">
    <text evidence="8">The sequence shown here is derived from an EMBL/GenBank/DDBJ whole genome shotgun (WGS) entry which is preliminary data.</text>
</comment>
<dbReference type="EMBL" id="CAJEWN010000042">
    <property type="protein sequence ID" value="CAD2148647.1"/>
    <property type="molecule type" value="Genomic_DNA"/>
</dbReference>
<dbReference type="PANTHER" id="PTHR45904">
    <property type="entry name" value="TRNA (URACIL-5-)-METHYLTRANSFERASE"/>
    <property type="match status" value="1"/>
</dbReference>
<dbReference type="GO" id="GO:0003723">
    <property type="term" value="F:RNA binding"/>
    <property type="evidence" value="ECO:0007669"/>
    <property type="project" value="TreeGrafter"/>
</dbReference>
<dbReference type="AlphaFoldDB" id="A0A6V7U8L6"/>
<dbReference type="Gene3D" id="2.40.50.1070">
    <property type="match status" value="1"/>
</dbReference>
<dbReference type="PANTHER" id="PTHR45904:SF2">
    <property type="entry name" value="TRNA (URACIL-5-)-METHYLTRANSFERASE HOMOLOG A"/>
    <property type="match status" value="1"/>
</dbReference>
<keyword evidence="1 6" id="KW-0489">Methyltransferase</keyword>
<feature type="binding site" evidence="6">
    <location>
        <position position="365"/>
    </location>
    <ligand>
        <name>S-adenosyl-L-methionine</name>
        <dbReference type="ChEBI" id="CHEBI:59789"/>
    </ligand>
</feature>
<sequence length="640" mass="73175">MEENKQVYRVKLTNLPKYMGFADINKFVKNNLGKIGFSKLKYNGHVTFFNLASEEDAIESAKILNNSIFKKENVNAEVIVKKGEKEEKKPVKHANTFKTASDMVTPLANMPYEEQLEFKFNLSHDIMLYIIRKLNYANVYDTFCYNVLQKVLPAPSITAYRNKCEFTIGYSKSKDQFRKEKKLREEALEKQKLNEGEEENKEKEEVSLSKSIIAGFINGKMNNGYRVLPIEGCKNLSLNTINVVKYFEEFVNEFDERPFNEFSRKGFWKMLTVKDFLGDCMLIVTVHPHTDKEICSKIKQRLVEKFLHPQNPEDLLPDCNVTSIFWQEQVNSSDDKNYEHLAGPPFVYESLLGCNFRISPSTFFQTNSTGAAVLYSAIGDLLKLPKLINAPGSGKFCRMEKLKNNKNVLKEEEKIVVEKLEDNKFGEEDKEECIAKKPRLDEEKNEDNKELTIEPQKHGSNVFLDICCGSGSIAICLMARIRQSIQEGTISDYSKLPYGCVGIDLNTEAIQDARRNASENGFDDKSCKFLCGQAESIFKDLKYYLPTGCSIKDANMMGILDPPRAGIPDKAIIGCRKLEQLKTLIYVSCDPHAATKNFVDLCRPMSCKFDGQPFKIVAIQPVDLFPMTRHLEWIVKFERC</sequence>
<evidence type="ECO:0000256" key="2">
    <source>
        <dbReference type="ARBA" id="ARBA00022679"/>
    </source>
</evidence>
<dbReference type="InterPro" id="IPR025714">
    <property type="entry name" value="Methyltranfer_dom"/>
</dbReference>
<name>A0A6V7U8L6_MELEN</name>
<dbReference type="GO" id="GO:0032259">
    <property type="term" value="P:methylation"/>
    <property type="evidence" value="ECO:0007669"/>
    <property type="project" value="UniProtKB-KW"/>
</dbReference>
<dbReference type="SUPFAM" id="SSF53335">
    <property type="entry name" value="S-adenosyl-L-methionine-dependent methyltransferases"/>
    <property type="match status" value="1"/>
</dbReference>
<comment type="caution">
    <text evidence="6">Lacks conserved residue(s) required for the propagation of feature annotation.</text>
</comment>
<keyword evidence="3 6" id="KW-0949">S-adenosyl-L-methionine</keyword>
<reference evidence="8 9" key="1">
    <citation type="submission" date="2020-08" db="EMBL/GenBank/DDBJ databases">
        <authorList>
            <person name="Koutsovoulos G."/>
            <person name="Danchin GJ E."/>
        </authorList>
    </citation>
    <scope>NUCLEOTIDE SEQUENCE [LARGE SCALE GENOMIC DNA]</scope>
</reference>
<dbReference type="Proteomes" id="UP000580250">
    <property type="component" value="Unassembled WGS sequence"/>
</dbReference>
<evidence type="ECO:0000256" key="5">
    <source>
        <dbReference type="ARBA" id="ARBA00047278"/>
    </source>
</evidence>
<dbReference type="OrthoDB" id="417550at2759"/>
<dbReference type="InterPro" id="IPR010280">
    <property type="entry name" value="U5_MeTrfase_fam"/>
</dbReference>
<evidence type="ECO:0000256" key="3">
    <source>
        <dbReference type="ARBA" id="ARBA00022691"/>
    </source>
</evidence>
<dbReference type="PROSITE" id="PS01231">
    <property type="entry name" value="TRMA_2"/>
    <property type="match status" value="1"/>
</dbReference>
<protein>
    <recommendedName>
        <fullName evidence="4">tRNA (uracil(54)-C(5))-methyltransferase</fullName>
        <ecNumber evidence="4">2.1.1.35</ecNumber>
    </recommendedName>
</protein>
<proteinExistence type="inferred from homology"/>
<feature type="domain" description="Methyltransferase" evidence="7">
    <location>
        <begin position="461"/>
        <end position="539"/>
    </location>
</feature>
<evidence type="ECO:0000256" key="4">
    <source>
        <dbReference type="ARBA" id="ARBA00033763"/>
    </source>
</evidence>
<comment type="similarity">
    <text evidence="6">Belongs to the class I-like SAM-binding methyltransferase superfamily. RNA M5U methyltransferase family.</text>
</comment>
<keyword evidence="2 6" id="KW-0808">Transferase</keyword>
<dbReference type="InterPro" id="IPR029063">
    <property type="entry name" value="SAM-dependent_MTases_sf"/>
</dbReference>
<feature type="binding site" evidence="6">
    <location>
        <position position="561"/>
    </location>
    <ligand>
        <name>S-adenosyl-L-methionine</name>
        <dbReference type="ChEBI" id="CHEBI:59789"/>
    </ligand>
</feature>
<feature type="active site" description="Nucleophile" evidence="6">
    <location>
        <position position="589"/>
    </location>
</feature>
<feature type="binding site" evidence="6">
    <location>
        <position position="504"/>
    </location>
    <ligand>
        <name>S-adenosyl-L-methionine</name>
        <dbReference type="ChEBI" id="CHEBI:59789"/>
    </ligand>
</feature>
<dbReference type="PROSITE" id="PS51687">
    <property type="entry name" value="SAM_MT_RNA_M5U"/>
    <property type="match status" value="1"/>
</dbReference>
<organism evidence="8 9">
    <name type="scientific">Meloidogyne enterolobii</name>
    <name type="common">Root-knot nematode worm</name>
    <name type="synonym">Meloidogyne mayaguensis</name>
    <dbReference type="NCBI Taxonomy" id="390850"/>
    <lineage>
        <taxon>Eukaryota</taxon>
        <taxon>Metazoa</taxon>
        <taxon>Ecdysozoa</taxon>
        <taxon>Nematoda</taxon>
        <taxon>Chromadorea</taxon>
        <taxon>Rhabditida</taxon>
        <taxon>Tylenchina</taxon>
        <taxon>Tylenchomorpha</taxon>
        <taxon>Tylenchoidea</taxon>
        <taxon>Meloidogynidae</taxon>
        <taxon>Meloidogyninae</taxon>
        <taxon>Meloidogyne</taxon>
    </lineage>
</organism>
<dbReference type="Gene3D" id="3.40.50.150">
    <property type="entry name" value="Vaccinia Virus protein VP39"/>
    <property type="match status" value="1"/>
</dbReference>
<evidence type="ECO:0000256" key="6">
    <source>
        <dbReference type="PROSITE-ProRule" id="PRU01024"/>
    </source>
</evidence>
<dbReference type="Pfam" id="PF13847">
    <property type="entry name" value="Methyltransf_31"/>
    <property type="match status" value="1"/>
</dbReference>
<evidence type="ECO:0000256" key="1">
    <source>
        <dbReference type="ARBA" id="ARBA00022603"/>
    </source>
</evidence>